<comment type="caution">
    <text evidence="1">The sequence shown here is derived from an EMBL/GenBank/DDBJ whole genome shotgun (WGS) entry which is preliminary data.</text>
</comment>
<dbReference type="AlphaFoldDB" id="A0A396ZDS4"/>
<organism evidence="1 2">
    <name type="scientific">Leptospira stimsonii</name>
    <dbReference type="NCBI Taxonomy" id="2202203"/>
    <lineage>
        <taxon>Bacteria</taxon>
        <taxon>Pseudomonadati</taxon>
        <taxon>Spirochaetota</taxon>
        <taxon>Spirochaetia</taxon>
        <taxon>Leptospirales</taxon>
        <taxon>Leptospiraceae</taxon>
        <taxon>Leptospira</taxon>
    </lineage>
</organism>
<gene>
    <name evidence="1" type="ORF">DLM75_04215</name>
</gene>
<sequence length="69" mass="7914">MEILDFKSENLSLAQKLSKEFGNSEWIWNEMAIAIEKDLDGFITIDKNLPNQKMIKILLAQEINFDGVA</sequence>
<evidence type="ECO:0000313" key="2">
    <source>
        <dbReference type="Proteomes" id="UP000265798"/>
    </source>
</evidence>
<dbReference type="Proteomes" id="UP000265798">
    <property type="component" value="Unassembled WGS sequence"/>
</dbReference>
<reference evidence="2" key="1">
    <citation type="submission" date="2018-05" db="EMBL/GenBank/DDBJ databases">
        <title>Leptospira yasudae sp. nov. and Leptospira stimsonii sp. nov., two pathogenic species of the genus Leptospira isolated from environmental sources.</title>
        <authorList>
            <person name="Casanovas-Massana A."/>
            <person name="Hamond C."/>
            <person name="Santos L.A."/>
            <person name="Hacker K.P."/>
            <person name="Balassiano I."/>
            <person name="Medeiros M.A."/>
            <person name="Reis M.G."/>
            <person name="Ko A.I."/>
            <person name="Wunder E.A."/>
        </authorList>
    </citation>
    <scope>NUCLEOTIDE SEQUENCE [LARGE SCALE GENOMIC DNA]</scope>
    <source>
        <strain evidence="2">Yale</strain>
    </source>
</reference>
<protein>
    <submittedName>
        <fullName evidence="1">Uncharacterized protein</fullName>
    </submittedName>
</protein>
<accession>A0A396ZDS4</accession>
<evidence type="ECO:0000313" key="1">
    <source>
        <dbReference type="EMBL" id="RHX92403.1"/>
    </source>
</evidence>
<dbReference type="EMBL" id="QHCT01000001">
    <property type="protein sequence ID" value="RHX92403.1"/>
    <property type="molecule type" value="Genomic_DNA"/>
</dbReference>
<proteinExistence type="predicted"/>
<name>A0A396ZDS4_9LEPT</name>